<keyword evidence="4" id="KW-1185">Reference proteome</keyword>
<gene>
    <name evidence="3" type="ORF">EDC61_103155</name>
</gene>
<dbReference type="OrthoDB" id="8770832at2"/>
<dbReference type="PANTHER" id="PTHR33371:SF4">
    <property type="entry name" value="INTERMEMBRANE PHOSPHOLIPID TRANSPORT SYSTEM BINDING PROTEIN MLAD"/>
    <property type="match status" value="1"/>
</dbReference>
<dbReference type="InterPro" id="IPR052336">
    <property type="entry name" value="MlaD_Phospholipid_Transporter"/>
</dbReference>
<organism evidence="3 4">
    <name type="scientific">Sulfuritortus calidifontis</name>
    <dbReference type="NCBI Taxonomy" id="1914471"/>
    <lineage>
        <taxon>Bacteria</taxon>
        <taxon>Pseudomonadati</taxon>
        <taxon>Pseudomonadota</taxon>
        <taxon>Betaproteobacteria</taxon>
        <taxon>Nitrosomonadales</taxon>
        <taxon>Thiobacillaceae</taxon>
        <taxon>Sulfuritortus</taxon>
    </lineage>
</organism>
<dbReference type="PANTHER" id="PTHR33371">
    <property type="entry name" value="INTERMEMBRANE PHOSPHOLIPID TRANSPORT SYSTEM BINDING PROTEIN MLAD-RELATED"/>
    <property type="match status" value="1"/>
</dbReference>
<accession>A0A4R3JZV5</accession>
<dbReference type="RefSeq" id="WP_126462221.1">
    <property type="nucleotide sequence ID" value="NZ_AP018721.1"/>
</dbReference>
<evidence type="ECO:0000256" key="1">
    <source>
        <dbReference type="SAM" id="Phobius"/>
    </source>
</evidence>
<sequence>MERPTLPTHLIKHLGLKVSLLVGTTAFLAVGFFIYTLFARGLFESTRTLTLIAEDVSNVSVGMPLNFSGFPIGQVKRITLTANGQGRIEIEVPTKNERWLRTTSVFTLQKSLVGSARIRVFSTDLKAPPLPADALPPLYTGDMTEELPLLITRAKNLLDNLERMTHEGSHLDQSLGHVNTMTGRMAGEYGMLEGVLGSADKAKQVVDAVGQANRLLGTLNGLSLKMDQRLFGQDGTLDKTDQILSNLNAVLVQTRDSLKKADAILANAEAASTDLALLRAEIDDSVRKVNHLINEINRKWPFAREAEVKLP</sequence>
<proteinExistence type="predicted"/>
<dbReference type="AlphaFoldDB" id="A0A4R3JZV5"/>
<evidence type="ECO:0000313" key="3">
    <source>
        <dbReference type="EMBL" id="TCS73032.1"/>
    </source>
</evidence>
<keyword evidence="1" id="KW-1133">Transmembrane helix</keyword>
<dbReference type="Pfam" id="PF02470">
    <property type="entry name" value="MlaD"/>
    <property type="match status" value="1"/>
</dbReference>
<name>A0A4R3JZV5_9PROT</name>
<feature type="domain" description="Mce/MlaD" evidence="2">
    <location>
        <begin position="46"/>
        <end position="110"/>
    </location>
</feature>
<evidence type="ECO:0000259" key="2">
    <source>
        <dbReference type="Pfam" id="PF02470"/>
    </source>
</evidence>
<dbReference type="EMBL" id="SLZY01000003">
    <property type="protein sequence ID" value="TCS73032.1"/>
    <property type="molecule type" value="Genomic_DNA"/>
</dbReference>
<protein>
    <submittedName>
        <fullName evidence="3">Phospholipid/cholesterol/gamma-HCH transport system substrate-binding protein</fullName>
    </submittedName>
</protein>
<dbReference type="InterPro" id="IPR003399">
    <property type="entry name" value="Mce/MlaD"/>
</dbReference>
<keyword evidence="1" id="KW-0812">Transmembrane</keyword>
<evidence type="ECO:0000313" key="4">
    <source>
        <dbReference type="Proteomes" id="UP000295135"/>
    </source>
</evidence>
<feature type="transmembrane region" description="Helical" evidence="1">
    <location>
        <begin position="20"/>
        <end position="38"/>
    </location>
</feature>
<comment type="caution">
    <text evidence="3">The sequence shown here is derived from an EMBL/GenBank/DDBJ whole genome shotgun (WGS) entry which is preliminary data.</text>
</comment>
<dbReference type="Proteomes" id="UP000295135">
    <property type="component" value="Unassembled WGS sequence"/>
</dbReference>
<keyword evidence="1" id="KW-0472">Membrane</keyword>
<reference evidence="3 4" key="1">
    <citation type="submission" date="2019-03" db="EMBL/GenBank/DDBJ databases">
        <title>Genomic Encyclopedia of Type Strains, Phase IV (KMG-IV): sequencing the most valuable type-strain genomes for metagenomic binning, comparative biology and taxonomic classification.</title>
        <authorList>
            <person name="Goeker M."/>
        </authorList>
    </citation>
    <scope>NUCLEOTIDE SEQUENCE [LARGE SCALE GENOMIC DNA]</scope>
    <source>
        <strain evidence="3 4">DSM 103923</strain>
    </source>
</reference>